<comment type="caution">
    <text evidence="4">The sequence shown here is derived from an EMBL/GenBank/DDBJ whole genome shotgun (WGS) entry which is preliminary data.</text>
</comment>
<feature type="domain" description="Phage integrase SAM-like" evidence="3">
    <location>
        <begin position="124"/>
        <end position="223"/>
    </location>
</feature>
<accession>A0A3P1BP37</accession>
<dbReference type="InterPro" id="IPR010998">
    <property type="entry name" value="Integrase_recombinase_N"/>
</dbReference>
<dbReference type="Proteomes" id="UP000271925">
    <property type="component" value="Unassembled WGS sequence"/>
</dbReference>
<gene>
    <name evidence="4" type="ORF">EHT25_20910</name>
</gene>
<dbReference type="SUPFAM" id="SSF56349">
    <property type="entry name" value="DNA breaking-rejoining enzymes"/>
    <property type="match status" value="1"/>
</dbReference>
<dbReference type="InterPro" id="IPR011010">
    <property type="entry name" value="DNA_brk_join_enz"/>
</dbReference>
<name>A0A3P1BP37_9BACT</name>
<dbReference type="AlphaFoldDB" id="A0A3P1BP37"/>
<dbReference type="GO" id="GO:0015074">
    <property type="term" value="P:DNA integration"/>
    <property type="evidence" value="ECO:0007669"/>
    <property type="project" value="InterPro"/>
</dbReference>
<dbReference type="Pfam" id="PF13102">
    <property type="entry name" value="Phage_int_SAM_5"/>
    <property type="match status" value="1"/>
</dbReference>
<protein>
    <recommendedName>
        <fullName evidence="3">Phage integrase SAM-like domain-containing protein</fullName>
    </recommendedName>
</protein>
<dbReference type="GO" id="GO:0003677">
    <property type="term" value="F:DNA binding"/>
    <property type="evidence" value="ECO:0007669"/>
    <property type="project" value="UniProtKB-KW"/>
</dbReference>
<dbReference type="InterPro" id="IPR025269">
    <property type="entry name" value="SAM-like_dom"/>
</dbReference>
<keyword evidence="1" id="KW-0238">DNA-binding</keyword>
<dbReference type="Gene3D" id="1.10.150.130">
    <property type="match status" value="1"/>
</dbReference>
<evidence type="ECO:0000313" key="5">
    <source>
        <dbReference type="Proteomes" id="UP000271925"/>
    </source>
</evidence>
<evidence type="ECO:0000259" key="3">
    <source>
        <dbReference type="Pfam" id="PF13102"/>
    </source>
</evidence>
<evidence type="ECO:0000256" key="2">
    <source>
        <dbReference type="ARBA" id="ARBA00023172"/>
    </source>
</evidence>
<dbReference type="Gene3D" id="1.10.443.10">
    <property type="entry name" value="Intergrase catalytic core"/>
    <property type="match status" value="1"/>
</dbReference>
<keyword evidence="2" id="KW-0233">DNA recombination</keyword>
<evidence type="ECO:0000313" key="4">
    <source>
        <dbReference type="EMBL" id="RRB02900.1"/>
    </source>
</evidence>
<dbReference type="InterPro" id="IPR013762">
    <property type="entry name" value="Integrase-like_cat_sf"/>
</dbReference>
<dbReference type="RefSeq" id="WP_124877062.1">
    <property type="nucleotide sequence ID" value="NZ_RQJO01000009.1"/>
</dbReference>
<dbReference type="GO" id="GO:0006310">
    <property type="term" value="P:DNA recombination"/>
    <property type="evidence" value="ECO:0007669"/>
    <property type="project" value="UniProtKB-KW"/>
</dbReference>
<proteinExistence type="predicted"/>
<dbReference type="EMBL" id="RQJO01000009">
    <property type="protein sequence ID" value="RRB02900.1"/>
    <property type="molecule type" value="Genomic_DNA"/>
</dbReference>
<evidence type="ECO:0000256" key="1">
    <source>
        <dbReference type="ARBA" id="ARBA00023125"/>
    </source>
</evidence>
<organism evidence="4 5">
    <name type="scientific">Larkinella rosea</name>
    <dbReference type="NCBI Taxonomy" id="2025312"/>
    <lineage>
        <taxon>Bacteria</taxon>
        <taxon>Pseudomonadati</taxon>
        <taxon>Bacteroidota</taxon>
        <taxon>Cytophagia</taxon>
        <taxon>Cytophagales</taxon>
        <taxon>Spirosomataceae</taxon>
        <taxon>Larkinella</taxon>
    </lineage>
</organism>
<sequence>MPPPSRDFPSSPPRRVSLNLTFAFHQSSALEYDELHCQLVIDDQAVPCYGSGIYLLRSLWNTARQQAQGPTREARLVNQYLSDIRADHWGILLNLRRSGRVPTATLIRHYWCSGEALSIRLLFLFEEYLTQLNQVPLPERMTQSTLYKWNRGYHLLKDYLDRKQNQDFAINQVTIGWGKSYYQWLRQRPLSVDSASRYIGQLRELLKYAVEHELLSHNKWKEWHLTAQPAKIVQCLSPTQLRQLEELSLPDQLDTVRKWALLSCYTGLDFKDAVRLVSSPADYLVQLPIGEKIVIRRQKFQSVHQAPPDWGVSHIPLLPEARQLLEQAQQWPAVTIQRVNRNLEAIEQQLGLHFRLTTKICRKTAGALFLLRGYRTEAVQKILGIQHLRTLERNYLHLYNELVDENIQRVESRNRT</sequence>
<reference evidence="4 5" key="1">
    <citation type="submission" date="2018-11" db="EMBL/GenBank/DDBJ databases">
        <authorList>
            <person name="Zhou Z."/>
            <person name="Wang G."/>
        </authorList>
    </citation>
    <scope>NUCLEOTIDE SEQUENCE [LARGE SCALE GENOMIC DNA]</scope>
    <source>
        <strain evidence="4 5">KCTC52004</strain>
    </source>
</reference>
<dbReference type="OrthoDB" id="1098628at2"/>
<keyword evidence="5" id="KW-1185">Reference proteome</keyword>